<name>A0AC34QEA6_9BILA</name>
<evidence type="ECO:0000313" key="2">
    <source>
        <dbReference type="WBParaSite" id="JU765_v2.g15443.t1"/>
    </source>
</evidence>
<reference evidence="2" key="1">
    <citation type="submission" date="2022-11" db="UniProtKB">
        <authorList>
            <consortium name="WormBaseParasite"/>
        </authorList>
    </citation>
    <scope>IDENTIFICATION</scope>
</reference>
<dbReference type="WBParaSite" id="JU765_v2.g15443.t1">
    <property type="protein sequence ID" value="JU765_v2.g15443.t1"/>
    <property type="gene ID" value="JU765_v2.g15443"/>
</dbReference>
<sequence>MNCPTSISAHWTVTINGTVKESDHVFAKYESWDFIKWNNREKLHMHMLLKVKFEPEMLKSVDDRISQTFSFLINETFKDFAFNVEKQTITVHKNFIAAASPVFAAMLEPHTKESLEGKVEIKDFDYVTVKAAVDWMYLRYLNDNSSIRTLLNLCKFVDKYDLAGAAKIFDKVREKLNLSILLDVLKFSKINSLDKLYDRCVEFFGKEFEHNAKYMKNFDSLELQFLQDVIKKRYRS</sequence>
<proteinExistence type="predicted"/>
<protein>
    <submittedName>
        <fullName evidence="2">BTB domain-containing protein</fullName>
    </submittedName>
</protein>
<evidence type="ECO:0000313" key="1">
    <source>
        <dbReference type="Proteomes" id="UP000887576"/>
    </source>
</evidence>
<accession>A0AC34QEA6</accession>
<organism evidence="1 2">
    <name type="scientific">Panagrolaimus sp. JU765</name>
    <dbReference type="NCBI Taxonomy" id="591449"/>
    <lineage>
        <taxon>Eukaryota</taxon>
        <taxon>Metazoa</taxon>
        <taxon>Ecdysozoa</taxon>
        <taxon>Nematoda</taxon>
        <taxon>Chromadorea</taxon>
        <taxon>Rhabditida</taxon>
        <taxon>Tylenchina</taxon>
        <taxon>Panagrolaimomorpha</taxon>
        <taxon>Panagrolaimoidea</taxon>
        <taxon>Panagrolaimidae</taxon>
        <taxon>Panagrolaimus</taxon>
    </lineage>
</organism>
<dbReference type="Proteomes" id="UP000887576">
    <property type="component" value="Unplaced"/>
</dbReference>